<gene>
    <name evidence="1" type="ORF">EUX98_g9535</name>
</gene>
<organism evidence="1 2">
    <name type="scientific">Antrodiella citrinella</name>
    <dbReference type="NCBI Taxonomy" id="2447956"/>
    <lineage>
        <taxon>Eukaryota</taxon>
        <taxon>Fungi</taxon>
        <taxon>Dikarya</taxon>
        <taxon>Basidiomycota</taxon>
        <taxon>Agaricomycotina</taxon>
        <taxon>Agaricomycetes</taxon>
        <taxon>Polyporales</taxon>
        <taxon>Steccherinaceae</taxon>
        <taxon>Antrodiella</taxon>
    </lineage>
</organism>
<sequence>MPPQPRTTTNSTTGRQDVEVEINCIFFSERNPGSRTFTLPLPKSKFNKPFRFLLEATGSELAIQYNFQANVSTIRFHTLKTTVKVEEVDKDWVHRIDLQAITEFCQSATRIQKILGAPESLNDEALHLLITAAEKVEPLSPLHGSANDLWAKAWEKPWPATKSSISIEEIPQNVEGEPMLPPLEDDDDNQWDYTVLSDSGHEQLIGVACEQTEVTYVLDW</sequence>
<reference evidence="1 2" key="1">
    <citation type="submission" date="2019-02" db="EMBL/GenBank/DDBJ databases">
        <title>Genome sequencing of the rare red list fungi Antrodiella citrinella (Flaviporus citrinellus).</title>
        <authorList>
            <person name="Buettner E."/>
            <person name="Kellner H."/>
        </authorList>
    </citation>
    <scope>NUCLEOTIDE SEQUENCE [LARGE SCALE GENOMIC DNA]</scope>
    <source>
        <strain evidence="1 2">DSM 108506</strain>
    </source>
</reference>
<evidence type="ECO:0000313" key="2">
    <source>
        <dbReference type="Proteomes" id="UP000308730"/>
    </source>
</evidence>
<comment type="caution">
    <text evidence="1">The sequence shown here is derived from an EMBL/GenBank/DDBJ whole genome shotgun (WGS) entry which is preliminary data.</text>
</comment>
<dbReference type="EMBL" id="SGPM01000871">
    <property type="protein sequence ID" value="THH14973.1"/>
    <property type="molecule type" value="Genomic_DNA"/>
</dbReference>
<protein>
    <submittedName>
        <fullName evidence="1">Uncharacterized protein</fullName>
    </submittedName>
</protein>
<evidence type="ECO:0000313" key="1">
    <source>
        <dbReference type="EMBL" id="THH14973.1"/>
    </source>
</evidence>
<keyword evidence="2" id="KW-1185">Reference proteome</keyword>
<name>A0A4V3XEU3_9APHY</name>
<dbReference type="AlphaFoldDB" id="A0A4V3XEU3"/>
<dbReference type="Proteomes" id="UP000308730">
    <property type="component" value="Unassembled WGS sequence"/>
</dbReference>
<accession>A0A4V3XEU3</accession>
<proteinExistence type="predicted"/>